<dbReference type="InterPro" id="IPR016054">
    <property type="entry name" value="LY6_UPA_recep-like"/>
</dbReference>
<evidence type="ECO:0000256" key="2">
    <source>
        <dbReference type="ARBA" id="ARBA00023157"/>
    </source>
</evidence>
<name>A0A6P5A2A8_BRABE</name>
<dbReference type="GeneID" id="109484581"/>
<feature type="domain" description="UPAR/Ly6" evidence="4">
    <location>
        <begin position="185"/>
        <end position="272"/>
    </location>
</feature>
<dbReference type="RefSeq" id="XP_019643463.1">
    <property type="nucleotide sequence ID" value="XM_019787904.1"/>
</dbReference>
<feature type="signal peptide" evidence="3">
    <location>
        <begin position="1"/>
        <end position="20"/>
    </location>
</feature>
<keyword evidence="2" id="KW-1015">Disulfide bond</keyword>
<dbReference type="Gene3D" id="2.10.60.10">
    <property type="entry name" value="CD59"/>
    <property type="match status" value="1"/>
</dbReference>
<dbReference type="PANTHER" id="PTHR10036">
    <property type="entry name" value="CD59 GLYCOPROTEIN"/>
    <property type="match status" value="1"/>
</dbReference>
<reference evidence="6" key="1">
    <citation type="submission" date="2025-08" db="UniProtKB">
        <authorList>
            <consortium name="RefSeq"/>
        </authorList>
    </citation>
    <scope>IDENTIFICATION</scope>
    <source>
        <tissue evidence="6">Gonad</tissue>
    </source>
</reference>
<evidence type="ECO:0000256" key="3">
    <source>
        <dbReference type="SAM" id="SignalP"/>
    </source>
</evidence>
<dbReference type="SUPFAM" id="SSF57302">
    <property type="entry name" value="Snake toxin-like"/>
    <property type="match status" value="2"/>
</dbReference>
<keyword evidence="5" id="KW-1185">Reference proteome</keyword>
<dbReference type="AlphaFoldDB" id="A0A6P5A2A8"/>
<gene>
    <name evidence="6" type="primary">LOC109484581</name>
</gene>
<protein>
    <submittedName>
        <fullName evidence="6">Uncharacterized protein LOC109484581</fullName>
    </submittedName>
</protein>
<dbReference type="CDD" id="cd23553">
    <property type="entry name" value="TFP_LU_ECD_Ly6PGE"/>
    <property type="match status" value="1"/>
</dbReference>
<evidence type="ECO:0000256" key="1">
    <source>
        <dbReference type="ARBA" id="ARBA00022729"/>
    </source>
</evidence>
<feature type="chain" id="PRO_5027695531" evidence="3">
    <location>
        <begin position="21"/>
        <end position="303"/>
    </location>
</feature>
<sequence length="303" mass="32092">MLCLPVLYAGLVFWASSGLAEEAPPGDYSEYGEVLDLPPTCDVMFLKTCEEEEDGCILATEHRFTENGTTIKLQRRQCTTYSNCQTAQLLYHNSTNLAYFQLALGKNFTMDIHCCQGDGCNEVADVAMTTGAAMTTGNSTAMATTESKCKNLSRRSLGPQESYELTMKFVFAVVTVSAVLAGAAALKCYQCSLKDSDANCNSGGPSQCSNAEADTCTTLSAKSGKLKTITKSCGLRENCGRLSMLAAATTCKASLENVSGCLECCQGDGCNSVTSFRSDGAITSVSVMATVTMATLACIVHVM</sequence>
<dbReference type="InterPro" id="IPR045860">
    <property type="entry name" value="Snake_toxin-like_sf"/>
</dbReference>
<feature type="domain" description="UPAR/Ly6" evidence="4">
    <location>
        <begin position="41"/>
        <end position="122"/>
    </location>
</feature>
<keyword evidence="1 3" id="KW-0732">Signal</keyword>
<organism evidence="5 6">
    <name type="scientific">Branchiostoma belcheri</name>
    <name type="common">Amphioxus</name>
    <dbReference type="NCBI Taxonomy" id="7741"/>
    <lineage>
        <taxon>Eukaryota</taxon>
        <taxon>Metazoa</taxon>
        <taxon>Chordata</taxon>
        <taxon>Cephalochordata</taxon>
        <taxon>Leptocardii</taxon>
        <taxon>Amphioxiformes</taxon>
        <taxon>Branchiostomatidae</taxon>
        <taxon>Branchiostoma</taxon>
    </lineage>
</organism>
<dbReference type="PANTHER" id="PTHR10036:SF3">
    <property type="entry name" value="PROTEIN SLEEPLESS-RELATED"/>
    <property type="match status" value="1"/>
</dbReference>
<evidence type="ECO:0000313" key="6">
    <source>
        <dbReference type="RefSeq" id="XP_019643463.1"/>
    </source>
</evidence>
<accession>A0A6P5A2A8</accession>
<dbReference type="Proteomes" id="UP000515135">
    <property type="component" value="Unplaced"/>
</dbReference>
<evidence type="ECO:0000313" key="5">
    <source>
        <dbReference type="Proteomes" id="UP000515135"/>
    </source>
</evidence>
<evidence type="ECO:0000259" key="4">
    <source>
        <dbReference type="Pfam" id="PF00021"/>
    </source>
</evidence>
<dbReference type="KEGG" id="bbel:109484581"/>
<dbReference type="OrthoDB" id="10480208at2759"/>
<dbReference type="Pfam" id="PF00021">
    <property type="entry name" value="UPAR_LY6"/>
    <property type="match status" value="2"/>
</dbReference>
<proteinExistence type="predicted"/>